<name>A0A1I0CZU0_9GAMM</name>
<keyword evidence="3" id="KW-1185">Reference proteome</keyword>
<dbReference type="STRING" id="1123402.SAMN02583745_01795"/>
<keyword evidence="2" id="KW-0067">ATP-binding</keyword>
<evidence type="ECO:0000259" key="1">
    <source>
        <dbReference type="Pfam" id="PF19044"/>
    </source>
</evidence>
<dbReference type="EMBL" id="FOHV01000013">
    <property type="protein sequence ID" value="SET25319.1"/>
    <property type="molecule type" value="Genomic_DNA"/>
</dbReference>
<dbReference type="SUPFAM" id="SSF52540">
    <property type="entry name" value="P-loop containing nucleoside triphosphate hydrolases"/>
    <property type="match status" value="1"/>
</dbReference>
<gene>
    <name evidence="2" type="ORF">SAMN02583745_01795</name>
</gene>
<protein>
    <submittedName>
        <fullName evidence="2">Conjugal transfer ATP-binding protein TraC</fullName>
    </submittedName>
</protein>
<dbReference type="InterPro" id="IPR053155">
    <property type="entry name" value="F-pilin_assembly_TraC"/>
</dbReference>
<dbReference type="AlphaFoldDB" id="A0A1I0CZU0"/>
<evidence type="ECO:0000313" key="3">
    <source>
        <dbReference type="Proteomes" id="UP000242642"/>
    </source>
</evidence>
<dbReference type="GO" id="GO:0005524">
    <property type="term" value="F:ATP binding"/>
    <property type="evidence" value="ECO:0007669"/>
    <property type="project" value="UniProtKB-KW"/>
</dbReference>
<feature type="domain" description="TraG P-loop" evidence="1">
    <location>
        <begin position="560"/>
        <end position="789"/>
    </location>
</feature>
<dbReference type="Pfam" id="PF11130">
    <property type="entry name" value="TraC_F_IV"/>
    <property type="match status" value="1"/>
</dbReference>
<dbReference type="PANTHER" id="PTHR38467">
    <property type="match status" value="1"/>
</dbReference>
<dbReference type="RefSeq" id="WP_093319925.1">
    <property type="nucleotide sequence ID" value="NZ_FOHV01000013.1"/>
</dbReference>
<dbReference type="InterPro" id="IPR027417">
    <property type="entry name" value="P-loop_NTPase"/>
</dbReference>
<dbReference type="Gene3D" id="3.40.50.300">
    <property type="entry name" value="P-loop containing nucleotide triphosphate hydrolases"/>
    <property type="match status" value="1"/>
</dbReference>
<organism evidence="2 3">
    <name type="scientific">Thorsellia anophelis DSM 18579</name>
    <dbReference type="NCBI Taxonomy" id="1123402"/>
    <lineage>
        <taxon>Bacteria</taxon>
        <taxon>Pseudomonadati</taxon>
        <taxon>Pseudomonadota</taxon>
        <taxon>Gammaproteobacteria</taxon>
        <taxon>Enterobacterales</taxon>
        <taxon>Thorselliaceae</taxon>
        <taxon>Thorsellia</taxon>
    </lineage>
</organism>
<dbReference type="Proteomes" id="UP000242642">
    <property type="component" value="Unassembled WGS sequence"/>
</dbReference>
<evidence type="ECO:0000313" key="2">
    <source>
        <dbReference type="EMBL" id="SET25319.1"/>
    </source>
</evidence>
<dbReference type="NCBIfam" id="TIGR02746">
    <property type="entry name" value="TraC-F-type"/>
    <property type="match status" value="1"/>
</dbReference>
<feature type="domain" description="TraG P-loop" evidence="1">
    <location>
        <begin position="432"/>
        <end position="503"/>
    </location>
</feature>
<accession>A0A1I0CZU0</accession>
<dbReference type="Pfam" id="PF19044">
    <property type="entry name" value="P-loop_TraG"/>
    <property type="match status" value="2"/>
</dbReference>
<reference evidence="3" key="1">
    <citation type="submission" date="2016-10" db="EMBL/GenBank/DDBJ databases">
        <authorList>
            <person name="Varghese N."/>
            <person name="Submissions S."/>
        </authorList>
    </citation>
    <scope>NUCLEOTIDE SEQUENCE [LARGE SCALE GENOMIC DNA]</scope>
    <source>
        <strain evidence="3">DSM 18579</strain>
    </source>
</reference>
<sequence>MNKLITHKRLSQFLNVLAYNSSDKLFFLNDQYLAFGFIAEPLSGAEQSTADRLNVLLNSDWPKDTIVQFCLIANPNINRKLINFKSIRCSQKDRLLRAAISARSEFLKQGAIAQLDKHSQLKVREFNLLITCKIPIEKLLPSDKAMQKASQLQKAMNQTLKTIGFEHKALNESDYLAYLSDLINVDRPIQDHPNLAEEDKPLNEQVTDYDTALTVSYDGLQLGTKTIKTLSFKRLPSRVYFGHAAHYAGDKMTGSRGIFGRFYLTATLQFPDSEAQIATLETKRQWAINQAYGPMLKFVPILAQKKHGFDVLFEAITAGDRPLKLMLNLVLISDSSSQAISDVSNARTYYKELGFELMEDKFFSLPIWLNSLPFVADKNAIKDLFRYKTLATQHASALLPIFSDWKGTGTPAFNLISRTGQLMDMSLYDSGSNFNCCIAAQSGSGKSFLVNEMIASYLALGGQCWVIDVGRSYEKLCELFGGTFLQFGKSSQVGLNPFAIVQEYEEEADILVGLVSAMAAPTEKLTDFQSAHLKREMHRLWLKKGREMKVDDIADVLKTHEDIRIRDVGQQLYPFTESGEYGRFFMGTEHLKFDSRFTVLELEELKGRKNLQQVVLLQLIYQIQQEMYLGIRDRHKILFIDEAWDLLTNGDVGKFIETGYRRFRKYGGSAVTVTQSVNDLYNSPTGKAIVENSANMYLLGQKTETVNQLKKEGRLPLNDAGYELLKTVHTVSGLYSEIFFLTERGAGIGRLMVDPFHKLLYSSKAEDVMAIKMLTDTGMSTENAILTLLKHTK</sequence>
<dbReference type="InterPro" id="IPR043964">
    <property type="entry name" value="P-loop_TraG"/>
</dbReference>
<dbReference type="OrthoDB" id="9816422at2"/>
<dbReference type="PANTHER" id="PTHR38467:SF1">
    <property type="entry name" value="CONJUGATIVE TRANSFER: ASSEMBLY"/>
    <property type="match status" value="1"/>
</dbReference>
<keyword evidence="2" id="KW-0547">Nucleotide-binding</keyword>
<dbReference type="InterPro" id="IPR025955">
    <property type="entry name" value="TraC/Conjuga_ATPase"/>
</dbReference>
<dbReference type="InterPro" id="IPR014117">
    <property type="entry name" value="TraC-F-type"/>
</dbReference>
<dbReference type="CDD" id="cd01127">
    <property type="entry name" value="TrwB_TraG_TraD_VirD4"/>
    <property type="match status" value="1"/>
</dbReference>
<dbReference type="Gene3D" id="1.10.8.730">
    <property type="match status" value="1"/>
</dbReference>
<proteinExistence type="predicted"/>